<dbReference type="AlphaFoldDB" id="A0A1A9KL15"/>
<sequence length="222" mass="25202">MSEYQYYEFAAIDRPLTPQEMAELRARSGRAVITPTAFTNQYNWGDLNGDPDEWMRRYFDAFVYFASFASCRLSLRLPRSALPAERVLPFAIASFSFSIVASDSHWCFNWMLDETENFDRFAVDNGTQWMPRLLPLREELQGGDLRPLYLGWLADAPFLEAEDEEPEVPPGLTELSTAQQALVEFLEIDPDLLDAAAEPCAGTARRRVAELCERAEAIASAR</sequence>
<dbReference type="Proteomes" id="UP000077748">
    <property type="component" value="Chromosome"/>
</dbReference>
<organism evidence="1 2">
    <name type="scientific">Pseudomonas citronellolis</name>
    <dbReference type="NCBI Taxonomy" id="53408"/>
    <lineage>
        <taxon>Bacteria</taxon>
        <taxon>Pseudomonadati</taxon>
        <taxon>Pseudomonadota</taxon>
        <taxon>Gammaproteobacteria</taxon>
        <taxon>Pseudomonadales</taxon>
        <taxon>Pseudomonadaceae</taxon>
        <taxon>Pseudomonas</taxon>
    </lineage>
</organism>
<dbReference type="EMBL" id="CP015878">
    <property type="protein sequence ID" value="ANI18297.1"/>
    <property type="molecule type" value="Genomic_DNA"/>
</dbReference>
<proteinExistence type="predicted"/>
<reference evidence="1 2" key="1">
    <citation type="submission" date="2016-05" db="EMBL/GenBank/DDBJ databases">
        <title>Genome Sequence of Pseudomonas citronellolis Strain SJTE-3, an Estrogens and Persistent Organic Pollutants degradation strain.</title>
        <authorList>
            <person name="Liang R."/>
        </authorList>
    </citation>
    <scope>NUCLEOTIDE SEQUENCE [LARGE SCALE GENOMIC DNA]</scope>
    <source>
        <strain evidence="1 2">SJTE-3</strain>
    </source>
</reference>
<accession>A0A1A9KL15</accession>
<protein>
    <submittedName>
        <fullName evidence="1">Uncharacterized protein</fullName>
    </submittedName>
</protein>
<evidence type="ECO:0000313" key="1">
    <source>
        <dbReference type="EMBL" id="ANI18297.1"/>
    </source>
</evidence>
<dbReference type="RefSeq" id="WP_064584942.1">
    <property type="nucleotide sequence ID" value="NZ_CP015878.1"/>
</dbReference>
<evidence type="ECO:0000313" key="2">
    <source>
        <dbReference type="Proteomes" id="UP000077748"/>
    </source>
</evidence>
<gene>
    <name evidence="1" type="ORF">A9C11_31710</name>
</gene>
<name>A0A1A9KL15_9PSED</name>